<dbReference type="EMBL" id="JBHMQV010000007">
    <property type="protein sequence ID" value="MFC0843558.1"/>
    <property type="molecule type" value="Genomic_DNA"/>
</dbReference>
<keyword evidence="1" id="KW-0732">Signal</keyword>
<comment type="caution">
    <text evidence="3">The sequence shown here is derived from an EMBL/GenBank/DDBJ whole genome shotgun (WGS) entry which is preliminary data.</text>
</comment>
<feature type="domain" description="Ricin B lectin" evidence="2">
    <location>
        <begin position="439"/>
        <end position="570"/>
    </location>
</feature>
<dbReference type="RefSeq" id="WP_394317308.1">
    <property type="nucleotide sequence ID" value="NZ_JBHMQV010000007.1"/>
</dbReference>
<organism evidence="3 4">
    <name type="scientific">Streptomyces noboritoensis</name>
    <dbReference type="NCBI Taxonomy" id="67337"/>
    <lineage>
        <taxon>Bacteria</taxon>
        <taxon>Bacillati</taxon>
        <taxon>Actinomycetota</taxon>
        <taxon>Actinomycetes</taxon>
        <taxon>Kitasatosporales</taxon>
        <taxon>Streptomycetaceae</taxon>
        <taxon>Streptomyces</taxon>
    </lineage>
</organism>
<dbReference type="CDD" id="cd00161">
    <property type="entry name" value="beta-trefoil_Ricin-like"/>
    <property type="match status" value="1"/>
</dbReference>
<protein>
    <submittedName>
        <fullName evidence="3">RICIN domain-containing protein</fullName>
    </submittedName>
</protein>
<dbReference type="SUPFAM" id="SSF50370">
    <property type="entry name" value="Ricin B-like lectins"/>
    <property type="match status" value="1"/>
</dbReference>
<keyword evidence="4" id="KW-1185">Reference proteome</keyword>
<evidence type="ECO:0000313" key="3">
    <source>
        <dbReference type="EMBL" id="MFC0843558.1"/>
    </source>
</evidence>
<dbReference type="Proteomes" id="UP001589887">
    <property type="component" value="Unassembled WGS sequence"/>
</dbReference>
<evidence type="ECO:0000259" key="2">
    <source>
        <dbReference type="SMART" id="SM00458"/>
    </source>
</evidence>
<feature type="chain" id="PRO_5046633875" evidence="1">
    <location>
        <begin position="34"/>
        <end position="572"/>
    </location>
</feature>
<dbReference type="InterPro" id="IPR000772">
    <property type="entry name" value="Ricin_B_lectin"/>
</dbReference>
<proteinExistence type="predicted"/>
<feature type="signal peptide" evidence="1">
    <location>
        <begin position="1"/>
        <end position="33"/>
    </location>
</feature>
<name>A0ABV6TCN2_9ACTN</name>
<reference evidence="3 4" key="1">
    <citation type="submission" date="2024-09" db="EMBL/GenBank/DDBJ databases">
        <authorList>
            <person name="Sun Q."/>
            <person name="Mori K."/>
        </authorList>
    </citation>
    <scope>NUCLEOTIDE SEQUENCE [LARGE SCALE GENOMIC DNA]</scope>
    <source>
        <strain evidence="3 4">JCM 4557</strain>
    </source>
</reference>
<dbReference type="Gene3D" id="2.80.10.50">
    <property type="match status" value="2"/>
</dbReference>
<dbReference type="PROSITE" id="PS50231">
    <property type="entry name" value="RICIN_B_LECTIN"/>
    <property type="match status" value="1"/>
</dbReference>
<dbReference type="SMART" id="SM00458">
    <property type="entry name" value="RICIN"/>
    <property type="match status" value="1"/>
</dbReference>
<gene>
    <name evidence="3" type="ORF">ACFH04_07395</name>
</gene>
<evidence type="ECO:0000256" key="1">
    <source>
        <dbReference type="SAM" id="SignalP"/>
    </source>
</evidence>
<dbReference type="Pfam" id="PF00652">
    <property type="entry name" value="Ricin_B_lectin"/>
    <property type="match status" value="1"/>
</dbReference>
<evidence type="ECO:0000313" key="4">
    <source>
        <dbReference type="Proteomes" id="UP001589887"/>
    </source>
</evidence>
<sequence>MKLLFGRRSRLAQLTLGATVAASFLLPVQPAQAASGLDPFAANFTLTRVDGDKTTLIDSAETSGVTKASVTDVLGTRTGRPGLCHATGLNAALKPDGYCWDDEDDRSNYADGAGGWMPQGFAGSHAATPDGLYQGRSLTATSWYHGTYVSGRTPPTIEDYARVSIAESAGGQVKYGHIALVEPISGNFKSLQYPSHSDGVAWYGNRLFVANGAELQVFDLTRMWRMTDTTSASTGLAAGKTSARYHLWAMPLVARYSTVSSAQVDKLSTAYVNNSPRACGPSVVGSELCLSSLSIDSSGATPVLVSAENRNGAGARIVRWPLSALGTGLPTKVASETTGYTSPVWGIQGTATDGTTYYMSGTCPTYWPGGTELYSCIHVAKPGEAPHVLTQAPQLTQGLSWDPHAKRLWGANEALVDSSGPRRVVFNVDPEAGKPVDGWSWLTNFHQAGSVCATPQGNATANGTPITVWTCTGSDSQRWKYENGLIVHKASGKCITPEANGANTNGALLTLWTCNPASDVQRFSPAADGVAVNAYGKAITPKGNSLSNGVWLTLWTQGSPTPDVQDWVIKGF</sequence>
<accession>A0ABV6TCN2</accession>
<dbReference type="InterPro" id="IPR035992">
    <property type="entry name" value="Ricin_B-like_lectins"/>
</dbReference>